<gene>
    <name evidence="1" type="ORF">HYN43_021485</name>
</gene>
<organism evidence="1 2">
    <name type="scientific">Mucilaginibacter celer</name>
    <dbReference type="NCBI Taxonomy" id="2305508"/>
    <lineage>
        <taxon>Bacteria</taxon>
        <taxon>Pseudomonadati</taxon>
        <taxon>Bacteroidota</taxon>
        <taxon>Sphingobacteriia</taxon>
        <taxon>Sphingobacteriales</taxon>
        <taxon>Sphingobacteriaceae</taxon>
        <taxon>Mucilaginibacter</taxon>
    </lineage>
</organism>
<protein>
    <submittedName>
        <fullName evidence="1">Uncharacterized protein</fullName>
    </submittedName>
</protein>
<dbReference type="AlphaFoldDB" id="A0A494VQB0"/>
<proteinExistence type="predicted"/>
<name>A0A494VQB0_9SPHI</name>
<dbReference type="EMBL" id="CP032869">
    <property type="protein sequence ID" value="AYL97707.1"/>
    <property type="molecule type" value="Genomic_DNA"/>
</dbReference>
<accession>A0A494VQB0</accession>
<dbReference type="KEGG" id="muh:HYN43_021485"/>
<reference evidence="1 2" key="1">
    <citation type="submission" date="2018-10" db="EMBL/GenBank/DDBJ databases">
        <title>Genome sequencing of Mucilaginibacter sp. HYN0043.</title>
        <authorList>
            <person name="Kim M."/>
            <person name="Yi H."/>
        </authorList>
    </citation>
    <scope>NUCLEOTIDE SEQUENCE [LARGE SCALE GENOMIC DNA]</scope>
    <source>
        <strain evidence="1 2">HYN0043</strain>
    </source>
</reference>
<evidence type="ECO:0000313" key="1">
    <source>
        <dbReference type="EMBL" id="AYL97707.1"/>
    </source>
</evidence>
<keyword evidence="2" id="KW-1185">Reference proteome</keyword>
<dbReference type="Proteomes" id="UP000270046">
    <property type="component" value="Chromosome"/>
</dbReference>
<sequence length="66" mass="7423">MCWGIDWGKNKHRGDKPVAEVTHPDIAALVTLLYAARKEGVFSFIFLTLFTACCREGRPAKRSRGE</sequence>
<evidence type="ECO:0000313" key="2">
    <source>
        <dbReference type="Proteomes" id="UP000270046"/>
    </source>
</evidence>